<keyword evidence="7" id="KW-0067">ATP-binding</keyword>
<gene>
    <name evidence="9" type="ORF">H9895_09810</name>
</gene>
<dbReference type="Proteomes" id="UP000823937">
    <property type="component" value="Unassembled WGS sequence"/>
</dbReference>
<organism evidence="9 10">
    <name type="scientific">Candidatus Pseudogracilibacillus intestinigallinarum</name>
    <dbReference type="NCBI Taxonomy" id="2838742"/>
    <lineage>
        <taxon>Bacteria</taxon>
        <taxon>Bacillati</taxon>
        <taxon>Bacillota</taxon>
        <taxon>Bacilli</taxon>
        <taxon>Bacillales</taxon>
        <taxon>Bacillaceae</taxon>
        <taxon>Pseudogracilibacillus</taxon>
    </lineage>
</organism>
<proteinExistence type="inferred from homology"/>
<evidence type="ECO:0000256" key="6">
    <source>
        <dbReference type="ARBA" id="ARBA00022741"/>
    </source>
</evidence>
<comment type="similarity">
    <text evidence="2">Belongs to the SELO family.</text>
</comment>
<dbReference type="GO" id="GO:0070733">
    <property type="term" value="F:AMPylase activity"/>
    <property type="evidence" value="ECO:0007669"/>
    <property type="project" value="TreeGrafter"/>
</dbReference>
<evidence type="ECO:0000313" key="10">
    <source>
        <dbReference type="Proteomes" id="UP000823937"/>
    </source>
</evidence>
<dbReference type="GO" id="GO:0046872">
    <property type="term" value="F:metal ion binding"/>
    <property type="evidence" value="ECO:0007669"/>
    <property type="project" value="UniProtKB-KW"/>
</dbReference>
<comment type="cofactor">
    <cofactor evidence="1">
        <name>Mg(2+)</name>
        <dbReference type="ChEBI" id="CHEBI:18420"/>
    </cofactor>
</comment>
<keyword evidence="6" id="KW-0547">Nucleotide-binding</keyword>
<evidence type="ECO:0000256" key="4">
    <source>
        <dbReference type="ARBA" id="ARBA00022695"/>
    </source>
</evidence>
<dbReference type="InterPro" id="IPR003846">
    <property type="entry name" value="SelO"/>
</dbReference>
<evidence type="ECO:0000313" key="9">
    <source>
        <dbReference type="EMBL" id="HIV75362.1"/>
    </source>
</evidence>
<dbReference type="PANTHER" id="PTHR32057">
    <property type="entry name" value="PROTEIN ADENYLYLTRANSFERASE SELO, MITOCHONDRIAL"/>
    <property type="match status" value="1"/>
</dbReference>
<keyword evidence="3" id="KW-0808">Transferase</keyword>
<keyword evidence="5" id="KW-0479">Metal-binding</keyword>
<protein>
    <submittedName>
        <fullName evidence="9">YdiU family protein</fullName>
    </submittedName>
</protein>
<keyword evidence="4" id="KW-0548">Nucleotidyltransferase</keyword>
<keyword evidence="8" id="KW-0460">Magnesium</keyword>
<sequence>MEKSPFQFQHSYQELDEMFYTEQIPEKVSKPQLIVFNQGLAEELGIQVNQIDQQSLAGIFSGNTILDDAKPIAQAYAGHQFGSFTMLGDGRAILLGEHVTKDGKVVDIQLKGAGRTPYSRAGDGRATLGPMLREFIISEAMYALNIPTSRSLAVVVTGDQVYRERPLPGAILTRVASSHLRVGTFQYAQAFGEKNEIKELADYAISRHYPEI</sequence>
<evidence type="ECO:0000256" key="8">
    <source>
        <dbReference type="ARBA" id="ARBA00022842"/>
    </source>
</evidence>
<reference evidence="9" key="1">
    <citation type="journal article" date="2021" name="PeerJ">
        <title>Extensive microbial diversity within the chicken gut microbiome revealed by metagenomics and culture.</title>
        <authorList>
            <person name="Gilroy R."/>
            <person name="Ravi A."/>
            <person name="Getino M."/>
            <person name="Pursley I."/>
            <person name="Horton D.L."/>
            <person name="Alikhan N.F."/>
            <person name="Baker D."/>
            <person name="Gharbi K."/>
            <person name="Hall N."/>
            <person name="Watson M."/>
            <person name="Adriaenssens E.M."/>
            <person name="Foster-Nyarko E."/>
            <person name="Jarju S."/>
            <person name="Secka A."/>
            <person name="Antonio M."/>
            <person name="Oren A."/>
            <person name="Chaudhuri R.R."/>
            <person name="La Ragione R."/>
            <person name="Hildebrand F."/>
            <person name="Pallen M.J."/>
        </authorList>
    </citation>
    <scope>NUCLEOTIDE SEQUENCE</scope>
    <source>
        <strain evidence="9">CHK169-2315</strain>
    </source>
</reference>
<dbReference type="AlphaFoldDB" id="A0A9D1PNQ4"/>
<evidence type="ECO:0000256" key="1">
    <source>
        <dbReference type="ARBA" id="ARBA00001946"/>
    </source>
</evidence>
<dbReference type="PANTHER" id="PTHR32057:SF14">
    <property type="entry name" value="PROTEIN ADENYLYLTRANSFERASE SELO, MITOCHONDRIAL"/>
    <property type="match status" value="1"/>
</dbReference>
<accession>A0A9D1PNQ4</accession>
<name>A0A9D1PNQ4_9BACI</name>
<evidence type="ECO:0000256" key="7">
    <source>
        <dbReference type="ARBA" id="ARBA00022840"/>
    </source>
</evidence>
<dbReference type="EMBL" id="DXHX01000135">
    <property type="protein sequence ID" value="HIV75362.1"/>
    <property type="molecule type" value="Genomic_DNA"/>
</dbReference>
<feature type="non-terminal residue" evidence="9">
    <location>
        <position position="212"/>
    </location>
</feature>
<reference evidence="9" key="2">
    <citation type="submission" date="2021-04" db="EMBL/GenBank/DDBJ databases">
        <authorList>
            <person name="Gilroy R."/>
        </authorList>
    </citation>
    <scope>NUCLEOTIDE SEQUENCE</scope>
    <source>
        <strain evidence="9">CHK169-2315</strain>
    </source>
</reference>
<evidence type="ECO:0000256" key="2">
    <source>
        <dbReference type="ARBA" id="ARBA00009747"/>
    </source>
</evidence>
<dbReference type="GO" id="GO:0005524">
    <property type="term" value="F:ATP binding"/>
    <property type="evidence" value="ECO:0007669"/>
    <property type="project" value="UniProtKB-KW"/>
</dbReference>
<evidence type="ECO:0000256" key="3">
    <source>
        <dbReference type="ARBA" id="ARBA00022679"/>
    </source>
</evidence>
<comment type="caution">
    <text evidence="9">The sequence shown here is derived from an EMBL/GenBank/DDBJ whole genome shotgun (WGS) entry which is preliminary data.</text>
</comment>
<dbReference type="Pfam" id="PF02696">
    <property type="entry name" value="SelO"/>
    <property type="match status" value="1"/>
</dbReference>
<evidence type="ECO:0000256" key="5">
    <source>
        <dbReference type="ARBA" id="ARBA00022723"/>
    </source>
</evidence>